<evidence type="ECO:0000256" key="1">
    <source>
        <dbReference type="ARBA" id="ARBA00004377"/>
    </source>
</evidence>
<gene>
    <name evidence="12" type="ORF">QC818_13950</name>
</gene>
<keyword evidence="6" id="KW-0812">Transmembrane</keyword>
<dbReference type="InterPro" id="IPR012902">
    <property type="entry name" value="N_methyl_site"/>
</dbReference>
<keyword evidence="7" id="KW-1133">Transmembrane helix</keyword>
<dbReference type="EMBL" id="JARWAK010000012">
    <property type="protein sequence ID" value="MDR5867890.1"/>
    <property type="molecule type" value="Genomic_DNA"/>
</dbReference>
<evidence type="ECO:0000256" key="7">
    <source>
        <dbReference type="ARBA" id="ARBA00022989"/>
    </source>
</evidence>
<comment type="similarity">
    <text evidence="9">Belongs to the GSP H family.</text>
</comment>
<accession>A0ABU1G4R3</accession>
<evidence type="ECO:0000259" key="11">
    <source>
        <dbReference type="Pfam" id="PF12019"/>
    </source>
</evidence>
<protein>
    <recommendedName>
        <fullName evidence="2">Type II secretion system protein H</fullName>
    </recommendedName>
    <alternativeName>
        <fullName evidence="10">General secretion pathway protein H</fullName>
    </alternativeName>
</protein>
<dbReference type="PROSITE" id="PS00409">
    <property type="entry name" value="PROKAR_NTER_METHYL"/>
    <property type="match status" value="1"/>
</dbReference>
<keyword evidence="4" id="KW-0488">Methylation</keyword>
<evidence type="ECO:0000256" key="4">
    <source>
        <dbReference type="ARBA" id="ARBA00022481"/>
    </source>
</evidence>
<evidence type="ECO:0000256" key="9">
    <source>
        <dbReference type="ARBA" id="ARBA00025772"/>
    </source>
</evidence>
<reference evidence="12 13" key="1">
    <citation type="submission" date="2023-04" db="EMBL/GenBank/DDBJ databases">
        <title>A long-awaited taxogenomic arrangement of the family Halomonadaceae.</title>
        <authorList>
            <person name="De La Haba R."/>
            <person name="Chuvochina M."/>
            <person name="Wittouck S."/>
            <person name="Arahal D.R."/>
            <person name="Sanchez-Porro C."/>
            <person name="Hugenholtz P."/>
            <person name="Ventosa A."/>
        </authorList>
    </citation>
    <scope>NUCLEOTIDE SEQUENCE [LARGE SCALE GENOMIC DNA]</scope>
    <source>
        <strain evidence="12 13">DSM 23530</strain>
    </source>
</reference>
<dbReference type="InterPro" id="IPR045584">
    <property type="entry name" value="Pilin-like"/>
</dbReference>
<keyword evidence="13" id="KW-1185">Reference proteome</keyword>
<evidence type="ECO:0000313" key="12">
    <source>
        <dbReference type="EMBL" id="MDR5867890.1"/>
    </source>
</evidence>
<dbReference type="Gene3D" id="3.55.40.10">
    <property type="entry name" value="minor pseudopilin epsh domain"/>
    <property type="match status" value="1"/>
</dbReference>
<evidence type="ECO:0000256" key="5">
    <source>
        <dbReference type="ARBA" id="ARBA00022519"/>
    </source>
</evidence>
<sequence>MNRGFTLIELLVTLALVVLLSTLAVPGFNSMISTNRLAADYNEILASLHYARSEAAKRRKDVTADVSSDASGAWIVSVTYQPDASSAVETLKVREARDGRVSLSGLNEVVFNSLGRRESCSADPCTLSVQLGGDSHSLEVYPTGNIN</sequence>
<name>A0ABU1G4R3_9GAMM</name>
<dbReference type="SUPFAM" id="SSF54523">
    <property type="entry name" value="Pili subunits"/>
    <property type="match status" value="1"/>
</dbReference>
<dbReference type="RefSeq" id="WP_309653469.1">
    <property type="nucleotide sequence ID" value="NZ_JARWAK010000012.1"/>
</dbReference>
<dbReference type="Pfam" id="PF12019">
    <property type="entry name" value="GspH"/>
    <property type="match status" value="1"/>
</dbReference>
<dbReference type="InterPro" id="IPR022346">
    <property type="entry name" value="T2SS_GspH"/>
</dbReference>
<proteinExistence type="inferred from homology"/>
<dbReference type="Proteomes" id="UP001264519">
    <property type="component" value="Unassembled WGS sequence"/>
</dbReference>
<evidence type="ECO:0000256" key="6">
    <source>
        <dbReference type="ARBA" id="ARBA00022692"/>
    </source>
</evidence>
<comment type="subcellular location">
    <subcellularLocation>
        <location evidence="1">Cell inner membrane</location>
        <topology evidence="1">Single-pass membrane protein</topology>
    </subcellularLocation>
</comment>
<keyword evidence="5" id="KW-0997">Cell inner membrane</keyword>
<organism evidence="12 13">
    <name type="scientific">Halomonas koreensis</name>
    <dbReference type="NCBI Taxonomy" id="245385"/>
    <lineage>
        <taxon>Bacteria</taxon>
        <taxon>Pseudomonadati</taxon>
        <taxon>Pseudomonadota</taxon>
        <taxon>Gammaproteobacteria</taxon>
        <taxon>Oceanospirillales</taxon>
        <taxon>Halomonadaceae</taxon>
        <taxon>Halomonas</taxon>
    </lineage>
</organism>
<keyword evidence="3" id="KW-1003">Cell membrane</keyword>
<evidence type="ECO:0000256" key="2">
    <source>
        <dbReference type="ARBA" id="ARBA00021549"/>
    </source>
</evidence>
<evidence type="ECO:0000256" key="3">
    <source>
        <dbReference type="ARBA" id="ARBA00022475"/>
    </source>
</evidence>
<comment type="caution">
    <text evidence="12">The sequence shown here is derived from an EMBL/GenBank/DDBJ whole genome shotgun (WGS) entry which is preliminary data.</text>
</comment>
<feature type="domain" description="General secretion pathway GspH" evidence="11">
    <location>
        <begin position="42"/>
        <end position="142"/>
    </location>
</feature>
<evidence type="ECO:0000313" key="13">
    <source>
        <dbReference type="Proteomes" id="UP001264519"/>
    </source>
</evidence>
<evidence type="ECO:0000256" key="8">
    <source>
        <dbReference type="ARBA" id="ARBA00023136"/>
    </source>
</evidence>
<dbReference type="Pfam" id="PF07963">
    <property type="entry name" value="N_methyl"/>
    <property type="match status" value="1"/>
</dbReference>
<dbReference type="NCBIfam" id="TIGR02532">
    <property type="entry name" value="IV_pilin_GFxxxE"/>
    <property type="match status" value="1"/>
</dbReference>
<keyword evidence="8" id="KW-0472">Membrane</keyword>
<evidence type="ECO:0000256" key="10">
    <source>
        <dbReference type="ARBA" id="ARBA00030775"/>
    </source>
</evidence>